<dbReference type="AlphaFoldDB" id="A0A4P7SKH3"/>
<dbReference type="GO" id="GO:0016787">
    <property type="term" value="F:hydrolase activity"/>
    <property type="evidence" value="ECO:0007669"/>
    <property type="project" value="UniProtKB-KW"/>
</dbReference>
<organism evidence="2 3">
    <name type="scientific">Cellulomonas shaoxiangyii</name>
    <dbReference type="NCBI Taxonomy" id="2566013"/>
    <lineage>
        <taxon>Bacteria</taxon>
        <taxon>Bacillati</taxon>
        <taxon>Actinomycetota</taxon>
        <taxon>Actinomycetes</taxon>
        <taxon>Micrococcales</taxon>
        <taxon>Cellulomonadaceae</taxon>
        <taxon>Cellulomonas</taxon>
    </lineage>
</organism>
<evidence type="ECO:0000313" key="3">
    <source>
        <dbReference type="Proteomes" id="UP000296469"/>
    </source>
</evidence>
<dbReference type="PANTHER" id="PTHR37017">
    <property type="entry name" value="AB HYDROLASE-1 DOMAIN-CONTAINING PROTEIN-RELATED"/>
    <property type="match status" value="1"/>
</dbReference>
<accession>A0A4P7SKH3</accession>
<protein>
    <submittedName>
        <fullName evidence="2">Alpha/beta hydrolase</fullName>
    </submittedName>
</protein>
<dbReference type="KEGG" id="celz:E5225_15210"/>
<dbReference type="Gene3D" id="3.40.50.1820">
    <property type="entry name" value="alpha/beta hydrolase"/>
    <property type="match status" value="1"/>
</dbReference>
<proteinExistence type="predicted"/>
<dbReference type="SUPFAM" id="SSF53474">
    <property type="entry name" value="alpha/beta-Hydrolases"/>
    <property type="match status" value="1"/>
</dbReference>
<dbReference type="InterPro" id="IPR000073">
    <property type="entry name" value="AB_hydrolase_1"/>
</dbReference>
<evidence type="ECO:0000313" key="2">
    <source>
        <dbReference type="EMBL" id="QCB94702.1"/>
    </source>
</evidence>
<keyword evidence="2" id="KW-0378">Hydrolase</keyword>
<dbReference type="InterPro" id="IPR052897">
    <property type="entry name" value="Sec-Metab_Biosynth_Hydrolase"/>
</dbReference>
<dbReference type="EMBL" id="CP039291">
    <property type="protein sequence ID" value="QCB94702.1"/>
    <property type="molecule type" value="Genomic_DNA"/>
</dbReference>
<evidence type="ECO:0000259" key="1">
    <source>
        <dbReference type="Pfam" id="PF12697"/>
    </source>
</evidence>
<dbReference type="Pfam" id="PF12697">
    <property type="entry name" value="Abhydrolase_6"/>
    <property type="match status" value="1"/>
</dbReference>
<sequence length="227" mass="23449">MDMVLVAGLWLAASEWDAVADALRRRGHRPVAVELPGTGPDAAAAASLEDQVAAVVAAVDAADAPLVVGHSAAAALAWAAADARPGAVRRTVLVGGFPVPDGATYADFFPVVDGAMPFPGWGPFEGADSADLDDAARDALAARTAPVPERVARGVVRLRDERRYGVPVTVVCPEFSPDDARAWVAAGDVPELAAARDVSYVDLDSGHWPMLTRPAELAAVLDDAARA</sequence>
<gene>
    <name evidence="2" type="ORF">E5225_15210</name>
</gene>
<feature type="domain" description="AB hydrolase-1" evidence="1">
    <location>
        <begin position="4"/>
        <end position="220"/>
    </location>
</feature>
<dbReference type="OrthoDB" id="9773549at2"/>
<name>A0A4P7SKH3_9CELL</name>
<dbReference type="PANTHER" id="PTHR37017:SF11">
    <property type="entry name" value="ESTERASE_LIPASE_THIOESTERASE DOMAIN-CONTAINING PROTEIN"/>
    <property type="match status" value="1"/>
</dbReference>
<dbReference type="Proteomes" id="UP000296469">
    <property type="component" value="Chromosome"/>
</dbReference>
<reference evidence="2 3" key="1">
    <citation type="submission" date="2019-04" db="EMBL/GenBank/DDBJ databases">
        <title>Isolation and identification of Cellulomonas shaoxiangyii sp. Nov. isolated from feces of the Tibetan antelopes (Pantholops hodgsonii) in the Qinghai-Tibet plateau of China.</title>
        <authorList>
            <person name="Tian Z."/>
        </authorList>
    </citation>
    <scope>NUCLEOTIDE SEQUENCE [LARGE SCALE GENOMIC DNA]</scope>
    <source>
        <strain evidence="2 3">Z28</strain>
    </source>
</reference>
<dbReference type="InterPro" id="IPR029058">
    <property type="entry name" value="AB_hydrolase_fold"/>
</dbReference>
<keyword evidence="3" id="KW-1185">Reference proteome</keyword>